<protein>
    <submittedName>
        <fullName evidence="1">Uncharacterized protein</fullName>
    </submittedName>
</protein>
<evidence type="ECO:0000313" key="2">
    <source>
        <dbReference type="Proteomes" id="UP000595472"/>
    </source>
</evidence>
<organism evidence="1 2">
    <name type="scientific">Arthrobacter phage Wollypog</name>
    <dbReference type="NCBI Taxonomy" id="2790985"/>
    <lineage>
        <taxon>Viruses</taxon>
        <taxon>Duplodnaviria</taxon>
        <taxon>Heunggongvirae</taxon>
        <taxon>Uroviricota</taxon>
        <taxon>Caudoviricetes</taxon>
        <taxon>Wollypogvirus</taxon>
        <taxon>Wollypogvirus wollypog</taxon>
    </lineage>
</organism>
<evidence type="ECO:0000313" key="1">
    <source>
        <dbReference type="EMBL" id="QPX62634.1"/>
    </source>
</evidence>
<sequence length="100" mass="11039">MTAAKLTWSEATMTARTEAATAIEKYLRARRKDIQAVNPEQLTDDEMEEMNLDGKILSSWIVSAEFVDMADMEESAIVYGDSGCTPATQQGLARYAAEDL</sequence>
<dbReference type="Proteomes" id="UP000595472">
    <property type="component" value="Segment"/>
</dbReference>
<accession>A0A7T3KCG8</accession>
<keyword evidence="2" id="KW-1185">Reference proteome</keyword>
<dbReference type="GeneID" id="77924013"/>
<dbReference type="KEGG" id="vg:77924013"/>
<reference evidence="1 2" key="1">
    <citation type="submission" date="2020-10" db="EMBL/GenBank/DDBJ databases">
        <authorList>
            <person name="Abad L.A."/>
            <person name="Alter J."/>
            <person name="Becerra C.Y."/>
            <person name="Boehle J."/>
            <person name="Bustos B."/>
            <person name="Connatser B.I."/>
            <person name="Cutright B."/>
            <person name="Gavin J."/>
            <person name="Gomez A.P."/>
            <person name="Grabar K."/>
            <person name="Hur E.Y."/>
            <person name="Ioh M.T."/>
            <person name="Joya-Campos L."/>
            <person name="Lauhon H.N."/>
            <person name="Lee S."/>
            <person name="Maranan R.T."/>
            <person name="Park Y.G."/>
            <person name="Priest M."/>
            <person name="Samuels S.O."/>
            <person name="Sarameh Y.J."/>
            <person name="Schreiber J.M."/>
            <person name="Shepard L."/>
            <person name="Sheth K.J."/>
            <person name="Silva C.A."/>
            <person name="Smyers G.M."/>
            <person name="Tam S."/>
            <person name="Tamura C.M."/>
            <person name="Wucher D.E."/>
            <person name="Donachie S.P."/>
            <person name="Reed F.A."/>
            <person name="Palecanda S."/>
            <person name="Chong R.A."/>
            <person name="Porter M.L."/>
            <person name="Garlena R.A."/>
            <person name="Russell D.A."/>
            <person name="Jacobs-Sera D."/>
            <person name="Hatfull G.F."/>
        </authorList>
    </citation>
    <scope>NUCLEOTIDE SEQUENCE [LARGE SCALE GENOMIC DNA]</scope>
</reference>
<gene>
    <name evidence="1" type="primary">85</name>
    <name evidence="1" type="ORF">SEA_WOLLYPOG_85</name>
</gene>
<name>A0A7T3KCG8_9CAUD</name>
<dbReference type="EMBL" id="MW055913">
    <property type="protein sequence ID" value="QPX62634.1"/>
    <property type="molecule type" value="Genomic_DNA"/>
</dbReference>
<proteinExistence type="predicted"/>
<dbReference type="RefSeq" id="YP_010648576.1">
    <property type="nucleotide sequence ID" value="NC_070760.1"/>
</dbReference>